<evidence type="ECO:0000256" key="1">
    <source>
        <dbReference type="SAM" id="SignalP"/>
    </source>
</evidence>
<keyword evidence="3" id="KW-1185">Reference proteome</keyword>
<dbReference type="EMBL" id="AP022596">
    <property type="protein sequence ID" value="BBY66566.1"/>
    <property type="molecule type" value="Genomic_DNA"/>
</dbReference>
<dbReference type="PANTHER" id="PTHR43649:SF12">
    <property type="entry name" value="DIACETYLCHITOBIOSE BINDING PROTEIN DASA"/>
    <property type="match status" value="1"/>
</dbReference>
<dbReference type="CDD" id="cd13585">
    <property type="entry name" value="PBP2_TMBP_like"/>
    <property type="match status" value="1"/>
</dbReference>
<keyword evidence="1" id="KW-0732">Signal</keyword>
<gene>
    <name evidence="2" type="ORF">MHEL_48090</name>
</gene>
<protein>
    <recommendedName>
        <fullName evidence="4">ABC transporter substrate-binding protein</fullName>
    </recommendedName>
</protein>
<dbReference type="InterPro" id="IPR036102">
    <property type="entry name" value="OsmC/Ohrsf"/>
</dbReference>
<reference evidence="2 3" key="1">
    <citation type="journal article" date="2019" name="Emerg. Microbes Infect.">
        <title>Comprehensive subspecies identification of 175 nontuberculous mycobacteria species based on 7547 genomic profiles.</title>
        <authorList>
            <person name="Matsumoto Y."/>
            <person name="Kinjo T."/>
            <person name="Motooka D."/>
            <person name="Nabeya D."/>
            <person name="Jung N."/>
            <person name="Uechi K."/>
            <person name="Horii T."/>
            <person name="Iida T."/>
            <person name="Fujita J."/>
            <person name="Nakamura S."/>
        </authorList>
    </citation>
    <scope>NUCLEOTIDE SEQUENCE [LARGE SCALE GENOMIC DNA]</scope>
    <source>
        <strain evidence="2 3">JCM 30396</strain>
    </source>
</reference>
<dbReference type="Gene3D" id="3.40.190.10">
    <property type="entry name" value="Periplasmic binding protein-like II"/>
    <property type="match status" value="2"/>
</dbReference>
<dbReference type="InterPro" id="IPR050490">
    <property type="entry name" value="Bact_solute-bd_prot1"/>
</dbReference>
<proteinExistence type="predicted"/>
<dbReference type="Pfam" id="PF01547">
    <property type="entry name" value="SBP_bac_1"/>
    <property type="match status" value="1"/>
</dbReference>
<organism evidence="2 3">
    <name type="scientific">Mycolicibacterium helvum</name>
    <dbReference type="NCBI Taxonomy" id="1534349"/>
    <lineage>
        <taxon>Bacteria</taxon>
        <taxon>Bacillati</taxon>
        <taxon>Actinomycetota</taxon>
        <taxon>Actinomycetes</taxon>
        <taxon>Mycobacteriales</taxon>
        <taxon>Mycobacteriaceae</taxon>
        <taxon>Mycolicibacterium</taxon>
    </lineage>
</organism>
<dbReference type="InterPro" id="IPR006059">
    <property type="entry name" value="SBP"/>
</dbReference>
<dbReference type="Proteomes" id="UP000467148">
    <property type="component" value="Chromosome"/>
</dbReference>
<dbReference type="AlphaFoldDB" id="A0A7I7TEI5"/>
<dbReference type="KEGG" id="mhev:MHEL_48090"/>
<feature type="signal peptide" evidence="1">
    <location>
        <begin position="1"/>
        <end position="40"/>
    </location>
</feature>
<name>A0A7I7TEI5_9MYCO</name>
<evidence type="ECO:0008006" key="4">
    <source>
        <dbReference type="Google" id="ProtNLM"/>
    </source>
</evidence>
<dbReference type="PANTHER" id="PTHR43649">
    <property type="entry name" value="ARABINOSE-BINDING PROTEIN-RELATED"/>
    <property type="match status" value="1"/>
</dbReference>
<accession>A0A7I7TEI5</accession>
<dbReference type="SUPFAM" id="SSF53850">
    <property type="entry name" value="Periplasmic binding protein-like II"/>
    <property type="match status" value="1"/>
</dbReference>
<evidence type="ECO:0000313" key="3">
    <source>
        <dbReference type="Proteomes" id="UP000467148"/>
    </source>
</evidence>
<dbReference type="SUPFAM" id="SSF82784">
    <property type="entry name" value="OsmC-like"/>
    <property type="match status" value="1"/>
</dbReference>
<feature type="chain" id="PRO_5029860630" description="ABC transporter substrate-binding protein" evidence="1">
    <location>
        <begin position="41"/>
        <end position="476"/>
    </location>
</feature>
<sequence length="476" mass="50200">MLGVINASHLPKAHGGAMTKTRIVLAALCACVMLAVSACAGMGNTPKESSSVSAEGAFDWKRFSGTTIHVMLDQHPWTEAVKTKLADFESATGIKVDAQSYAEDLYFDKLDQAVRTPDAPDVVMTGLDTNLATLQAAGLVEPLTPMINNASLTASGYDLADFPKGIVEPATLPSGDSNAALYGVPISTETYILFYNKDLVGKYLGGKVPATMADLIAGAKLITEQGNGEVFGSVVRGVRATSIVDTPTAMVFNEWPATNPPITLPYNVYFNGAWNKPRMTDPAIRQGLDDYAQLIAAGPPNKFALDWSDASALFSQGKAAFYLDASVFGPNFEKPDQSAIVGKVGYAPLPPAAKGGTSGLWSWALSIPSASHNKGAAWLFTQWFTDKQRTAEIGAATGGAPRQSSTDMPVYTSAFVPEYVSAVKQSLATARPTAVIKEDADPALLVIVDAVLAMAQGKDPSAVMTDAQTKMASLYP</sequence>
<evidence type="ECO:0000313" key="2">
    <source>
        <dbReference type="EMBL" id="BBY66566.1"/>
    </source>
</evidence>